<accession>A0AAW6T2K0</accession>
<sequence length="195" mass="21458">MKLDPSHPLYRPVKRRFTMPADQLDLEKSVHAFVGSYDAGGNYVEAGKVPAPASANANYAYEENGITWLGFGRYYVESVENGRAALCLLDNLACSAHEWCTGHSVQEVERFERGEPVSEIHLGQVETLHEFTAGEGHRDGQASMQKVESQSLTDALAVLIEIDREYRMPQLADLAGELRALADKLDALAHGEAVN</sequence>
<organism evidence="1 2">
    <name type="scientific">Ruicaihuangia caeni</name>
    <dbReference type="NCBI Taxonomy" id="3042517"/>
    <lineage>
        <taxon>Bacteria</taxon>
        <taxon>Bacillati</taxon>
        <taxon>Actinomycetota</taxon>
        <taxon>Actinomycetes</taxon>
        <taxon>Micrococcales</taxon>
        <taxon>Microbacteriaceae</taxon>
        <taxon>Ruicaihuangia</taxon>
    </lineage>
</organism>
<comment type="caution">
    <text evidence="1">The sequence shown here is derived from an EMBL/GenBank/DDBJ whole genome shotgun (WGS) entry which is preliminary data.</text>
</comment>
<proteinExistence type="predicted"/>
<dbReference type="EMBL" id="JASATX010000001">
    <property type="protein sequence ID" value="MDI2098002.1"/>
    <property type="molecule type" value="Genomic_DNA"/>
</dbReference>
<reference evidence="1 2" key="1">
    <citation type="submission" date="2023-04" db="EMBL/GenBank/DDBJ databases">
        <title>Klugiella caeni sp. nov. isolated from the sludge of biochemical tank.</title>
        <authorList>
            <person name="Geng K."/>
        </authorList>
    </citation>
    <scope>NUCLEOTIDE SEQUENCE [LARGE SCALE GENOMIC DNA]</scope>
    <source>
        <strain evidence="1 2">YN-L-19</strain>
    </source>
</reference>
<protein>
    <recommendedName>
        <fullName evidence="3">Peptidase S74 domain-containing protein</fullName>
    </recommendedName>
</protein>
<dbReference type="RefSeq" id="WP_281487770.1">
    <property type="nucleotide sequence ID" value="NZ_JASATX010000001.1"/>
</dbReference>
<gene>
    <name evidence="1" type="ORF">QF206_03345</name>
</gene>
<dbReference type="Proteomes" id="UP001321506">
    <property type="component" value="Unassembled WGS sequence"/>
</dbReference>
<evidence type="ECO:0008006" key="3">
    <source>
        <dbReference type="Google" id="ProtNLM"/>
    </source>
</evidence>
<keyword evidence="2" id="KW-1185">Reference proteome</keyword>
<name>A0AAW6T2K0_9MICO</name>
<evidence type="ECO:0000313" key="1">
    <source>
        <dbReference type="EMBL" id="MDI2098002.1"/>
    </source>
</evidence>
<dbReference type="AlphaFoldDB" id="A0AAW6T2K0"/>
<evidence type="ECO:0000313" key="2">
    <source>
        <dbReference type="Proteomes" id="UP001321506"/>
    </source>
</evidence>